<accession>A0A084QTA7</accession>
<dbReference type="EMBL" id="KL660239">
    <property type="protein sequence ID" value="KFA67192.1"/>
    <property type="molecule type" value="Genomic_DNA"/>
</dbReference>
<reference evidence="2 3" key="1">
    <citation type="journal article" date="2014" name="BMC Genomics">
        <title>Comparative genome sequencing reveals chemotype-specific gene clusters in the toxigenic black mold Stachybotrys.</title>
        <authorList>
            <person name="Semeiks J."/>
            <person name="Borek D."/>
            <person name="Otwinowski Z."/>
            <person name="Grishin N.V."/>
        </authorList>
    </citation>
    <scope>NUCLEOTIDE SEQUENCE [LARGE SCALE GENOMIC DNA]</scope>
    <source>
        <strain evidence="2 3">IBT 40285</strain>
    </source>
</reference>
<proteinExistence type="predicted"/>
<evidence type="ECO:0000256" key="1">
    <source>
        <dbReference type="SAM" id="MobiDB-lite"/>
    </source>
</evidence>
<organism evidence="2 3">
    <name type="scientific">Stachybotrys chlorohalonatus (strain IBT 40285)</name>
    <dbReference type="NCBI Taxonomy" id="1283841"/>
    <lineage>
        <taxon>Eukaryota</taxon>
        <taxon>Fungi</taxon>
        <taxon>Dikarya</taxon>
        <taxon>Ascomycota</taxon>
        <taxon>Pezizomycotina</taxon>
        <taxon>Sordariomycetes</taxon>
        <taxon>Hypocreomycetidae</taxon>
        <taxon>Hypocreales</taxon>
        <taxon>Stachybotryaceae</taxon>
        <taxon>Stachybotrys</taxon>
    </lineage>
</organism>
<feature type="region of interest" description="Disordered" evidence="1">
    <location>
        <begin position="135"/>
        <end position="164"/>
    </location>
</feature>
<name>A0A084QTA7_STAC4</name>
<evidence type="ECO:0000313" key="3">
    <source>
        <dbReference type="Proteomes" id="UP000028524"/>
    </source>
</evidence>
<dbReference type="HOGENOM" id="CLU_1272995_0_0_1"/>
<keyword evidence="3" id="KW-1185">Reference proteome</keyword>
<gene>
    <name evidence="2" type="ORF">S40285_10289</name>
</gene>
<dbReference type="InParanoid" id="A0A084QTA7"/>
<evidence type="ECO:0000313" key="2">
    <source>
        <dbReference type="EMBL" id="KFA67192.1"/>
    </source>
</evidence>
<feature type="compositionally biased region" description="Basic and acidic residues" evidence="1">
    <location>
        <begin position="177"/>
        <end position="196"/>
    </location>
</feature>
<protein>
    <submittedName>
        <fullName evidence="2">Uncharacterized protein</fullName>
    </submittedName>
</protein>
<dbReference type="OrthoDB" id="10314019at2759"/>
<dbReference type="Proteomes" id="UP000028524">
    <property type="component" value="Unassembled WGS sequence"/>
</dbReference>
<dbReference type="AlphaFoldDB" id="A0A084QTA7"/>
<feature type="region of interest" description="Disordered" evidence="1">
    <location>
        <begin position="177"/>
        <end position="217"/>
    </location>
</feature>
<sequence length="217" mass="22993">MSGKEGHGSSGPQTELGPAAARLGFRSCSSPCAPTRLFAVDPAQVAVPADGYNVGEQHPVRQRHIGEVDHLDEWPDHPVGLERGPPRLLEPLLGALALHGGHAAKEDSDHDGREEQLVAGHTREHFNALVPHNNLERQESKPGGSHGSKHAYAPTGHAAGPGEVMGLGASPLHELLGRDIAGREQHAGRDARREEGTGGQFGVVPGVEMVRNKGFRK</sequence>